<evidence type="ECO:0000313" key="2">
    <source>
        <dbReference type="Proteomes" id="UP000502415"/>
    </source>
</evidence>
<name>A0A7Z2ZUY3_9BURK</name>
<accession>A0A7Z2ZUY3</accession>
<sequence>MPQLTRKRTILSKIETTYGTDPVPTGAANAVLCHSINVTPMETNLVSRDLIRPYMGNSENLAGSVYGKLEIEVELAGSGTAGTAPAFGPLLRACGLSETISAGNSVIYAPVSGGFESITNYFNQDGVLHKMTGSRGSVSLTYSAQNIPMLKFSFQGLYSPVVDAAAPTGVVFTAYQLPLIVNNVNTTGLTLQGFAGLVLSDLSIDIANSVVFRSLVGGSEQVLITDRKPAGSITFEATTVAAKDWWTAARNAATGSLSITHGTVAGNKVKVDAPRAQITQPNYSDKDGIAMIQASLVLVPNAGNDELTLTFM</sequence>
<dbReference type="KEGG" id="mfy:HH212_26160"/>
<evidence type="ECO:0000313" key="1">
    <source>
        <dbReference type="EMBL" id="QJE03043.1"/>
    </source>
</evidence>
<protein>
    <submittedName>
        <fullName evidence="1">Uncharacterized protein</fullName>
    </submittedName>
</protein>
<dbReference type="InterPro" id="IPR044000">
    <property type="entry name" value="Phage_tube_2"/>
</dbReference>
<proteinExistence type="predicted"/>
<dbReference type="EMBL" id="CP051685">
    <property type="protein sequence ID" value="QJE03043.1"/>
    <property type="molecule type" value="Genomic_DNA"/>
</dbReference>
<reference evidence="1 2" key="1">
    <citation type="submission" date="2020-04" db="EMBL/GenBank/DDBJ databases">
        <title>Genome sequencing of novel species.</title>
        <authorList>
            <person name="Heo J."/>
            <person name="Kim S.-J."/>
            <person name="Kim J.-S."/>
            <person name="Hong S.-B."/>
            <person name="Kwon S.-W."/>
        </authorList>
    </citation>
    <scope>NUCLEOTIDE SEQUENCE [LARGE SCALE GENOMIC DNA]</scope>
    <source>
        <strain evidence="1 2">GN2-R2</strain>
    </source>
</reference>
<dbReference type="Pfam" id="PF18906">
    <property type="entry name" value="Phage_tube_2"/>
    <property type="match status" value="1"/>
</dbReference>
<gene>
    <name evidence="1" type="ORF">HH212_26160</name>
</gene>
<dbReference type="AlphaFoldDB" id="A0A7Z2ZUY3"/>
<organism evidence="1 2">
    <name type="scientific">Massilia forsythiae</name>
    <dbReference type="NCBI Taxonomy" id="2728020"/>
    <lineage>
        <taxon>Bacteria</taxon>
        <taxon>Pseudomonadati</taxon>
        <taxon>Pseudomonadota</taxon>
        <taxon>Betaproteobacteria</taxon>
        <taxon>Burkholderiales</taxon>
        <taxon>Oxalobacteraceae</taxon>
        <taxon>Telluria group</taxon>
        <taxon>Massilia</taxon>
    </lineage>
</organism>
<dbReference type="RefSeq" id="WP_170205124.1">
    <property type="nucleotide sequence ID" value="NZ_CP051685.1"/>
</dbReference>
<keyword evidence="2" id="KW-1185">Reference proteome</keyword>
<dbReference type="Proteomes" id="UP000502415">
    <property type="component" value="Chromosome"/>
</dbReference>